<proteinExistence type="predicted"/>
<gene>
    <name evidence="1" type="ORF">H3BulkLitter16218_000002</name>
</gene>
<organism evidence="1">
    <name type="scientific">Leviviridae sp</name>
    <dbReference type="NCBI Taxonomy" id="2027243"/>
    <lineage>
        <taxon>Viruses</taxon>
        <taxon>Riboviria</taxon>
        <taxon>Orthornavirae</taxon>
        <taxon>Lenarviricota</taxon>
        <taxon>Leviviricetes</taxon>
        <taxon>Norzivirales</taxon>
        <taxon>Fiersviridae</taxon>
    </lineage>
</organism>
<protein>
    <submittedName>
        <fullName evidence="1">Uncharacterized protein</fullName>
    </submittedName>
</protein>
<dbReference type="EMBL" id="MN033903">
    <property type="protein sequence ID" value="QDH88172.1"/>
    <property type="molecule type" value="Genomic_RNA"/>
</dbReference>
<accession>A0A514D3J0</accession>
<reference evidence="1" key="1">
    <citation type="submission" date="2019-05" db="EMBL/GenBank/DDBJ databases">
        <title>Metatranscriptomic reconstruction reveals RNA viruses with the potential to shape carbon cycling in soil.</title>
        <authorList>
            <person name="Starr E.P."/>
            <person name="Nuccio E."/>
            <person name="Pett-Ridge J."/>
            <person name="Banfield J.F."/>
            <person name="Firestone M.K."/>
        </authorList>
    </citation>
    <scope>NUCLEOTIDE SEQUENCE</scope>
    <source>
        <strain evidence="1">H3_Bulk_Litter_16_218</strain>
    </source>
</reference>
<evidence type="ECO:0000313" key="1">
    <source>
        <dbReference type="EMBL" id="QDH88172.1"/>
    </source>
</evidence>
<name>A0A514D3J0_9VIRU</name>
<sequence length="116" mass="12963">MFSDPRTVTVATVAKSLARILTQGMRSVYQTADKFLTQTISHQESKNRVRSLVRYDEHTIVPDPLTSVNAWADLSIQIVVDRPLTGFTTTQITDLWSAIKADMDSTFMAKIVGEES</sequence>